<name>A0A1G6NQD1_9PROT</name>
<dbReference type="AlphaFoldDB" id="A0A1G6NQD1"/>
<dbReference type="PANTHER" id="PTHR30368:SF2">
    <property type="entry name" value="SULFATE-BINDING PROTEIN"/>
    <property type="match status" value="1"/>
</dbReference>
<evidence type="ECO:0000313" key="8">
    <source>
        <dbReference type="Proteomes" id="UP000198925"/>
    </source>
</evidence>
<dbReference type="SUPFAM" id="SSF53850">
    <property type="entry name" value="Periplasmic binding protein-like II"/>
    <property type="match status" value="1"/>
</dbReference>
<keyword evidence="8" id="KW-1185">Reference proteome</keyword>
<dbReference type="GO" id="GO:0140104">
    <property type="term" value="F:molecular carrier activity"/>
    <property type="evidence" value="ECO:0007669"/>
    <property type="project" value="InterPro"/>
</dbReference>
<dbReference type="PROSITE" id="PS00757">
    <property type="entry name" value="PROK_SULFATE_BIND_2"/>
    <property type="match status" value="1"/>
</dbReference>
<evidence type="ECO:0000256" key="3">
    <source>
        <dbReference type="ARBA" id="ARBA00022448"/>
    </source>
</evidence>
<dbReference type="InterPro" id="IPR034408">
    <property type="entry name" value="Sulphate/thiosulphate_BS"/>
</dbReference>
<dbReference type="NCBIfam" id="NF008106">
    <property type="entry name" value="PRK10852.1"/>
    <property type="match status" value="1"/>
</dbReference>
<dbReference type="PANTHER" id="PTHR30368">
    <property type="entry name" value="SULFATE-BINDING PROTEIN"/>
    <property type="match status" value="1"/>
</dbReference>
<dbReference type="InterPro" id="IPR005669">
    <property type="entry name" value="Thiosulph/SO4-bd"/>
</dbReference>
<dbReference type="CDD" id="cd01005">
    <property type="entry name" value="PBP2_CysP"/>
    <property type="match status" value="1"/>
</dbReference>
<feature type="chain" id="PRO_5011528708" evidence="6">
    <location>
        <begin position="27"/>
        <end position="339"/>
    </location>
</feature>
<organism evidence="7 8">
    <name type="scientific">Belnapia rosea</name>
    <dbReference type="NCBI Taxonomy" id="938405"/>
    <lineage>
        <taxon>Bacteria</taxon>
        <taxon>Pseudomonadati</taxon>
        <taxon>Pseudomonadota</taxon>
        <taxon>Alphaproteobacteria</taxon>
        <taxon>Acetobacterales</taxon>
        <taxon>Roseomonadaceae</taxon>
        <taxon>Belnapia</taxon>
    </lineage>
</organism>
<keyword evidence="3" id="KW-0813">Transport</keyword>
<dbReference type="Gene3D" id="3.40.190.10">
    <property type="entry name" value="Periplasmic binding protein-like II"/>
    <property type="match status" value="2"/>
</dbReference>
<dbReference type="Pfam" id="PF13531">
    <property type="entry name" value="SBP_bac_11"/>
    <property type="match status" value="1"/>
</dbReference>
<reference evidence="7 8" key="1">
    <citation type="submission" date="2016-10" db="EMBL/GenBank/DDBJ databases">
        <authorList>
            <person name="de Groot N.N."/>
        </authorList>
    </citation>
    <scope>NUCLEOTIDE SEQUENCE [LARGE SCALE GENOMIC DNA]</scope>
    <source>
        <strain evidence="7 8">CPCC 100156</strain>
    </source>
</reference>
<evidence type="ECO:0000256" key="4">
    <source>
        <dbReference type="ARBA" id="ARBA00022729"/>
    </source>
</evidence>
<comment type="similarity">
    <text evidence="2">Belongs to the prokaryotic sulfate-binding protein family.</text>
</comment>
<keyword evidence="4 6" id="KW-0732">Signal</keyword>
<evidence type="ECO:0000256" key="2">
    <source>
        <dbReference type="ARBA" id="ARBA00006099"/>
    </source>
</evidence>
<gene>
    <name evidence="7" type="ORF">SAMN04487779_1002110</name>
</gene>
<dbReference type="STRING" id="938405.SAMN02927895_02894"/>
<accession>A0A1G6NQD1</accession>
<comment type="subcellular location">
    <subcellularLocation>
        <location evidence="1">Periplasm</location>
    </subcellularLocation>
</comment>
<proteinExistence type="inferred from homology"/>
<dbReference type="NCBIfam" id="NF008022">
    <property type="entry name" value="PRK10752.1"/>
    <property type="match status" value="1"/>
</dbReference>
<keyword evidence="5" id="KW-0574">Periplasm</keyword>
<feature type="signal peptide" evidence="6">
    <location>
        <begin position="1"/>
        <end position="26"/>
    </location>
</feature>
<evidence type="ECO:0000256" key="6">
    <source>
        <dbReference type="SAM" id="SignalP"/>
    </source>
</evidence>
<dbReference type="EMBL" id="FMZX01000002">
    <property type="protein sequence ID" value="SDC70083.1"/>
    <property type="molecule type" value="Genomic_DNA"/>
</dbReference>
<evidence type="ECO:0000256" key="1">
    <source>
        <dbReference type="ARBA" id="ARBA00004418"/>
    </source>
</evidence>
<evidence type="ECO:0000256" key="5">
    <source>
        <dbReference type="ARBA" id="ARBA00022764"/>
    </source>
</evidence>
<dbReference type="RefSeq" id="WP_090661806.1">
    <property type="nucleotide sequence ID" value="NZ_FMZX01000002.1"/>
</dbReference>
<dbReference type="GO" id="GO:1901681">
    <property type="term" value="F:sulfur compound binding"/>
    <property type="evidence" value="ECO:0007669"/>
    <property type="project" value="InterPro"/>
</dbReference>
<sequence length="339" mass="36426">MTLALGRRALPGLALGLVGASTSARAQGAGQLLNVSYDPTREFYRAYNAAFAAHWRERSGAAVRISTSHGGSGRQARAVIDGLAADVVTLALAYDIDAIAERGLIAPDWQRRLPENSAPYTSTIVFLVRKGNPKGIQDWGDLVRPGIGVVTPNPKTSGGARWNYLAAWAWARRQPGGSEATAAEFLGRLLRNVPVLDTGARGATTSFVQRAQGDVLLAWENEAHLAFAEFGEGGFEIVVPSLSILAEPPVAVIDRNVDRRGTRAVAEAYLRHLYSPEAQALAAKHFYRPRDKAALAGAALRFPELPMVTVDEAFGGWAEAQRAHFADGGSFDRLYQPGR</sequence>
<dbReference type="GO" id="GO:0042597">
    <property type="term" value="C:periplasmic space"/>
    <property type="evidence" value="ECO:0007669"/>
    <property type="project" value="UniProtKB-SubCell"/>
</dbReference>
<protein>
    <submittedName>
        <fullName evidence="7">Sulfate transport system substrate-binding protein</fullName>
    </submittedName>
</protein>
<dbReference type="Proteomes" id="UP000198925">
    <property type="component" value="Unassembled WGS sequence"/>
</dbReference>
<evidence type="ECO:0000313" key="7">
    <source>
        <dbReference type="EMBL" id="SDC70083.1"/>
    </source>
</evidence>
<dbReference type="GO" id="GO:1902358">
    <property type="term" value="P:sulfate transmembrane transport"/>
    <property type="evidence" value="ECO:0007669"/>
    <property type="project" value="InterPro"/>
</dbReference>
<dbReference type="NCBIfam" id="TIGR00971">
    <property type="entry name" value="3a0106s03"/>
    <property type="match status" value="1"/>
</dbReference>